<dbReference type="Pfam" id="PF00296">
    <property type="entry name" value="Bac_luciferase"/>
    <property type="match status" value="1"/>
</dbReference>
<keyword evidence="1" id="KW-0285">Flavoprotein</keyword>
<dbReference type="EC" id="1.14.-.-" evidence="7"/>
<keyword evidence="4 7" id="KW-0503">Monooxygenase</keyword>
<proteinExistence type="inferred from homology"/>
<evidence type="ECO:0000256" key="4">
    <source>
        <dbReference type="ARBA" id="ARBA00023033"/>
    </source>
</evidence>
<dbReference type="InterPro" id="IPR036661">
    <property type="entry name" value="Luciferase-like_sf"/>
</dbReference>
<evidence type="ECO:0000256" key="2">
    <source>
        <dbReference type="ARBA" id="ARBA00022643"/>
    </source>
</evidence>
<dbReference type="EMBL" id="JALPRF010000009">
    <property type="protein sequence ID" value="MCK8495515.1"/>
    <property type="molecule type" value="Genomic_DNA"/>
</dbReference>
<keyword evidence="3 7" id="KW-0560">Oxidoreductase</keyword>
<keyword evidence="2" id="KW-0288">FMN</keyword>
<dbReference type="PANTHER" id="PTHR30011:SF16">
    <property type="entry name" value="C2H2 FINGER DOMAIN TRANSCRIPTION FACTOR (EUROFUNG)-RELATED"/>
    <property type="match status" value="1"/>
</dbReference>
<dbReference type="InterPro" id="IPR016215">
    <property type="entry name" value="NTA_MOA"/>
</dbReference>
<evidence type="ECO:0000256" key="1">
    <source>
        <dbReference type="ARBA" id="ARBA00022630"/>
    </source>
</evidence>
<protein>
    <submittedName>
        <fullName evidence="7">NtaA/DmoA family FMN-dependent monooxygenase</fullName>
        <ecNumber evidence="7">1.14.-.-</ecNumber>
    </submittedName>
</protein>
<dbReference type="NCBIfam" id="TIGR03860">
    <property type="entry name" value="FMN_nitrolo"/>
    <property type="match status" value="1"/>
</dbReference>
<evidence type="ECO:0000256" key="5">
    <source>
        <dbReference type="ARBA" id="ARBA00033748"/>
    </source>
</evidence>
<dbReference type="RefSeq" id="WP_248480305.1">
    <property type="nucleotide sequence ID" value="NZ_JALPRF010000009.1"/>
</dbReference>
<comment type="similarity">
    <text evidence="5">Belongs to the NtaA/SnaA/DszA monooxygenase family.</text>
</comment>
<reference evidence="7 8" key="1">
    <citation type="submission" date="2022-04" db="EMBL/GenBank/DDBJ databases">
        <title>Spirosoma sp. strain RP8 genome sequencing and assembly.</title>
        <authorList>
            <person name="Jung Y."/>
        </authorList>
    </citation>
    <scope>NUCLEOTIDE SEQUENCE [LARGE SCALE GENOMIC DNA]</scope>
    <source>
        <strain evidence="7 8">RP8</strain>
    </source>
</reference>
<comment type="caution">
    <text evidence="7">The sequence shown here is derived from an EMBL/GenBank/DDBJ whole genome shotgun (WGS) entry which is preliminary data.</text>
</comment>
<dbReference type="PIRSF" id="PIRSF000337">
    <property type="entry name" value="NTA_MOA"/>
    <property type="match status" value="1"/>
</dbReference>
<dbReference type="InterPro" id="IPR011251">
    <property type="entry name" value="Luciferase-like_dom"/>
</dbReference>
<keyword evidence="8" id="KW-1185">Reference proteome</keyword>
<name>A0ABT0HVG9_9BACT</name>
<evidence type="ECO:0000256" key="3">
    <source>
        <dbReference type="ARBA" id="ARBA00023002"/>
    </source>
</evidence>
<evidence type="ECO:0000313" key="7">
    <source>
        <dbReference type="EMBL" id="MCK8495515.1"/>
    </source>
</evidence>
<sequence>MHLIAQLASGQGIEQGGWRWPTEAAGAFINEDIYLKAAQLAEKAKLDGLFMTDVPSVNVDLRNQPPQASLDPVVLMALMAKATERLGLVATMSTSLSEPYTIARVMRSLDLVSKGRVGWNVVTTGTQEVLLNYFPGVLDHSHKHARALEVWEAVLRLWGSWPEGALKLDKAGIFADAAQIQPINFEGKYVTTRGPILLPPSPQGQPVIFTAGGGQYGYAFAATKADAMYSNPPTLDYAKAFWRELSASIRQAGRNPNQFTIYNGIGVSIASSEQEALQRRARLDEMGDPASRRQYLSHMLGIPVAELPLDAPIPAALLQRARPNARDQRSPYAYDLAMKGFTIRQVLAHGPINYHPIFLGTPEQVADKFQLWFEAGVGKGFCVVPDSGLESLTDFVEQVVPILQKRGLLRTEYSGTTLRQHLGLPYQNGFPDKD</sequence>
<evidence type="ECO:0000259" key="6">
    <source>
        <dbReference type="Pfam" id="PF00296"/>
    </source>
</evidence>
<dbReference type="GO" id="GO:0004497">
    <property type="term" value="F:monooxygenase activity"/>
    <property type="evidence" value="ECO:0007669"/>
    <property type="project" value="UniProtKB-KW"/>
</dbReference>
<dbReference type="InterPro" id="IPR051260">
    <property type="entry name" value="Diverse_substr_monoxygenases"/>
</dbReference>
<accession>A0ABT0HVG9</accession>
<dbReference type="Gene3D" id="3.20.20.30">
    <property type="entry name" value="Luciferase-like domain"/>
    <property type="match status" value="1"/>
</dbReference>
<dbReference type="SUPFAM" id="SSF51679">
    <property type="entry name" value="Bacterial luciferase-like"/>
    <property type="match status" value="1"/>
</dbReference>
<dbReference type="Proteomes" id="UP001202180">
    <property type="component" value="Unassembled WGS sequence"/>
</dbReference>
<dbReference type="PANTHER" id="PTHR30011">
    <property type="entry name" value="ALKANESULFONATE MONOOXYGENASE-RELATED"/>
    <property type="match status" value="1"/>
</dbReference>
<evidence type="ECO:0000313" key="8">
    <source>
        <dbReference type="Proteomes" id="UP001202180"/>
    </source>
</evidence>
<organism evidence="7 8">
    <name type="scientific">Spirosoma liriopis</name>
    <dbReference type="NCBI Taxonomy" id="2937440"/>
    <lineage>
        <taxon>Bacteria</taxon>
        <taxon>Pseudomonadati</taxon>
        <taxon>Bacteroidota</taxon>
        <taxon>Cytophagia</taxon>
        <taxon>Cytophagales</taxon>
        <taxon>Cytophagaceae</taxon>
        <taxon>Spirosoma</taxon>
    </lineage>
</organism>
<feature type="domain" description="Luciferase-like" evidence="6">
    <location>
        <begin position="36"/>
        <end position="377"/>
    </location>
</feature>
<gene>
    <name evidence="7" type="ORF">M0L20_26860</name>
</gene>